<keyword evidence="6" id="KW-1185">Reference proteome</keyword>
<accession>A0A3P8IHY6</accession>
<keyword evidence="1" id="KW-1133">Transmembrane helix</keyword>
<evidence type="ECO:0000259" key="2">
    <source>
        <dbReference type="Pfam" id="PF05585"/>
    </source>
</evidence>
<dbReference type="InterPro" id="IPR008737">
    <property type="entry name" value="DUF1758"/>
</dbReference>
<gene>
    <name evidence="5" type="ORF">HPBE_LOCUS26325</name>
</gene>
<proteinExistence type="predicted"/>
<dbReference type="EMBL" id="UZAH01039713">
    <property type="protein sequence ID" value="VDP56979.1"/>
    <property type="molecule type" value="Genomic_DNA"/>
</dbReference>
<evidence type="ECO:0000313" key="7">
    <source>
        <dbReference type="WBParaSite" id="HPBE_0002632601-mRNA-1"/>
    </source>
</evidence>
<dbReference type="WBParaSite" id="HPBE_0002632601-mRNA-1">
    <property type="protein sequence ID" value="HPBE_0002632601-mRNA-1"/>
    <property type="gene ID" value="HPBE_0002632601"/>
</dbReference>
<evidence type="ECO:0000259" key="4">
    <source>
        <dbReference type="Pfam" id="PF19019"/>
    </source>
</evidence>
<protein>
    <submittedName>
        <fullName evidence="7">DUF1758 domain-containing protein</fullName>
    </submittedName>
</protein>
<dbReference type="Pfam" id="PF05585">
    <property type="entry name" value="DUF1758"/>
    <property type="match status" value="1"/>
</dbReference>
<feature type="transmembrane region" description="Helical" evidence="1">
    <location>
        <begin position="719"/>
        <end position="740"/>
    </location>
</feature>
<name>A0A183GUF6_HELPZ</name>
<evidence type="ECO:0000259" key="3">
    <source>
        <dbReference type="Pfam" id="PF07245"/>
    </source>
</evidence>
<feature type="domain" description="Phlebovirus glycoprotein G2 C-terminal" evidence="4">
    <location>
        <begin position="578"/>
        <end position="734"/>
    </location>
</feature>
<dbReference type="OrthoDB" id="5875705at2759"/>
<keyword evidence="1" id="KW-0472">Membrane</keyword>
<dbReference type="Gene3D" id="2.60.40.3770">
    <property type="match status" value="1"/>
</dbReference>
<evidence type="ECO:0000313" key="5">
    <source>
        <dbReference type="EMBL" id="VDP56979.1"/>
    </source>
</evidence>
<dbReference type="Proteomes" id="UP000050761">
    <property type="component" value="Unassembled WGS sequence"/>
</dbReference>
<dbReference type="Pfam" id="PF07245">
    <property type="entry name" value="Phlebovirus_G2"/>
    <property type="match status" value="1"/>
</dbReference>
<dbReference type="InterPro" id="IPR021109">
    <property type="entry name" value="Peptidase_aspartic_dom_sf"/>
</dbReference>
<accession>A0A183GUF6</accession>
<keyword evidence="1" id="KW-0812">Transmembrane</keyword>
<evidence type="ECO:0000313" key="6">
    <source>
        <dbReference type="Proteomes" id="UP000050761"/>
    </source>
</evidence>
<reference evidence="7" key="2">
    <citation type="submission" date="2019-09" db="UniProtKB">
        <authorList>
            <consortium name="WormBaseParasite"/>
        </authorList>
    </citation>
    <scope>IDENTIFICATION</scope>
</reference>
<dbReference type="InterPro" id="IPR009878">
    <property type="entry name" value="Phlebovirus_G2_fusion"/>
</dbReference>
<dbReference type="AlphaFoldDB" id="A0A183GUF6"/>
<reference evidence="5 6" key="1">
    <citation type="submission" date="2018-11" db="EMBL/GenBank/DDBJ databases">
        <authorList>
            <consortium name="Pathogen Informatics"/>
        </authorList>
    </citation>
    <scope>NUCLEOTIDE SEQUENCE [LARGE SCALE GENOMIC DNA]</scope>
</reference>
<organism evidence="6 7">
    <name type="scientific">Heligmosomoides polygyrus</name>
    <name type="common">Parasitic roundworm</name>
    <dbReference type="NCBI Taxonomy" id="6339"/>
    <lineage>
        <taxon>Eukaryota</taxon>
        <taxon>Metazoa</taxon>
        <taxon>Ecdysozoa</taxon>
        <taxon>Nematoda</taxon>
        <taxon>Chromadorea</taxon>
        <taxon>Rhabditida</taxon>
        <taxon>Rhabditina</taxon>
        <taxon>Rhabditomorpha</taxon>
        <taxon>Strongyloidea</taxon>
        <taxon>Heligmosomidae</taxon>
        <taxon>Heligmosomoides</taxon>
    </lineage>
</organism>
<dbReference type="InterPro" id="IPR043603">
    <property type="entry name" value="Phlebo_G2_C"/>
</dbReference>
<feature type="domain" description="Phlebovirus glycoprotein G2 fusion" evidence="3">
    <location>
        <begin position="243"/>
        <end position="562"/>
    </location>
</feature>
<feature type="domain" description="DUF1758" evidence="2">
    <location>
        <begin position="9"/>
        <end position="153"/>
    </location>
</feature>
<dbReference type="Gene3D" id="2.40.70.10">
    <property type="entry name" value="Acid Proteases"/>
    <property type="match status" value="1"/>
</dbReference>
<sequence>MCTQVSLFNPVDVSKTITVTAFLDSGSSKSYITEEAASRLNLPIITTEDIAVSTFGSTKSLQLKCRNHNVGLLTTKGPKHLQVKSVPILTANLRQIKLTREPPHENFTFSSCRPSILIGNDYFWDVILSDDFFYRKLSNGYRLLHTNIGDVIINEALDVAHADTYTSFIQDTSLDNPSNHDELADLAQLHAASALLCTILMLSGNFFANAINTRCPDELNANKTILYATTCVSEGIAIASNECSQFTTITANEHVCTLLNNTKNCSFHQATMISLQPLQQEACLEIRDHQNEHMGIISITVHDIQYMCHKRIKFFSRDHEFKSESIHRCYMAGSCTENTCDNIKPTDILTEFSSVANNHPGYTSCSPTCGCLICAGCLLCHESCLFHRLYATPTSSPIYTVFNCPSWDLSVTADVTLNQDDGTISNQVRLTPGNVVSWNHLRLTLVSTITPNLPILGSTSMSNGNNIAIIKPAYKGQMLPHTAGQFQCSTMKDAKDFNCHFTSETCKCTNGFRKISCTCPDGSLKRLMEPSPLPQTGKNFILMQSDDNVVAKLNIGTALQLHLVMDNLNLVSRQHKSTCTIQTSDLIGCYSCISGATVDLVCTSSEGEATALIQCPNQTQVAKCNTRGYMNKVILHFDINKVLVSCIISCPGGSTNVTIKGSLFYADDELIKQGLYVANHRTSSNDTKPFKTAIESISEFVSDITVLSPFLNFKMLRTLLLISVILLILLILLRIYRCIITSGSVSKKHR</sequence>
<dbReference type="Pfam" id="PF19019">
    <property type="entry name" value="Phlebo_G2_C"/>
    <property type="match status" value="1"/>
</dbReference>
<evidence type="ECO:0000256" key="1">
    <source>
        <dbReference type="SAM" id="Phobius"/>
    </source>
</evidence>
<dbReference type="Gene3D" id="2.60.98.50">
    <property type="match status" value="1"/>
</dbReference>